<dbReference type="SUPFAM" id="SSF48065">
    <property type="entry name" value="DBL homology domain (DH-domain)"/>
    <property type="match status" value="1"/>
</dbReference>
<feature type="coiled-coil region" evidence="7">
    <location>
        <begin position="357"/>
        <end position="390"/>
    </location>
</feature>
<dbReference type="PANTHER" id="PTHR13944:SF21">
    <property type="entry name" value="CYSTS, ISOFORM C"/>
    <property type="match status" value="1"/>
</dbReference>
<dbReference type="InterPro" id="IPR041020">
    <property type="entry name" value="PH_16"/>
</dbReference>
<dbReference type="CDD" id="cd00160">
    <property type="entry name" value="RhoGEF"/>
    <property type="match status" value="1"/>
</dbReference>
<keyword evidence="5" id="KW-0863">Zinc-finger</keyword>
<keyword evidence="11" id="KW-1185">Reference proteome</keyword>
<dbReference type="InterPro" id="IPR002219">
    <property type="entry name" value="PKC_DAG/PE"/>
</dbReference>
<dbReference type="InterPro" id="IPR051632">
    <property type="entry name" value="Rho_GEF"/>
</dbReference>
<organism evidence="11 12">
    <name type="scientific">Limulus polyphemus</name>
    <name type="common">Atlantic horseshoe crab</name>
    <dbReference type="NCBI Taxonomy" id="6850"/>
    <lineage>
        <taxon>Eukaryota</taxon>
        <taxon>Metazoa</taxon>
        <taxon>Ecdysozoa</taxon>
        <taxon>Arthropoda</taxon>
        <taxon>Chelicerata</taxon>
        <taxon>Merostomata</taxon>
        <taxon>Xiphosura</taxon>
        <taxon>Limulidae</taxon>
        <taxon>Limulus</taxon>
    </lineage>
</organism>
<dbReference type="Pfam" id="PF00621">
    <property type="entry name" value="RhoGEF"/>
    <property type="match status" value="1"/>
</dbReference>
<evidence type="ECO:0000313" key="12">
    <source>
        <dbReference type="RefSeq" id="XP_022237795.1"/>
    </source>
</evidence>
<evidence type="ECO:0000256" key="7">
    <source>
        <dbReference type="SAM" id="Coils"/>
    </source>
</evidence>
<dbReference type="SMART" id="SM00109">
    <property type="entry name" value="C1"/>
    <property type="match status" value="1"/>
</dbReference>
<feature type="compositionally biased region" description="Basic and acidic residues" evidence="8">
    <location>
        <begin position="316"/>
        <end position="337"/>
    </location>
</feature>
<dbReference type="InterPro" id="IPR000219">
    <property type="entry name" value="DH_dom"/>
</dbReference>
<dbReference type="InterPro" id="IPR035899">
    <property type="entry name" value="DBL_dom_sf"/>
</dbReference>
<evidence type="ECO:0000259" key="10">
    <source>
        <dbReference type="PROSITE" id="PS50081"/>
    </source>
</evidence>
<feature type="region of interest" description="Disordered" evidence="8">
    <location>
        <begin position="486"/>
        <end position="521"/>
    </location>
</feature>
<dbReference type="GeneID" id="106478484"/>
<dbReference type="InterPro" id="IPR046349">
    <property type="entry name" value="C1-like_sf"/>
</dbReference>
<keyword evidence="2" id="KW-0963">Cytoplasm</keyword>
<feature type="domain" description="Phorbol-ester/DAG-type" evidence="10">
    <location>
        <begin position="767"/>
        <end position="815"/>
    </location>
</feature>
<feature type="compositionally biased region" description="Polar residues" evidence="8">
    <location>
        <begin position="488"/>
        <end position="508"/>
    </location>
</feature>
<dbReference type="InterPro" id="IPR011993">
    <property type="entry name" value="PH-like_dom_sf"/>
</dbReference>
<dbReference type="Gene3D" id="2.30.29.30">
    <property type="entry name" value="Pleckstrin-homology domain (PH domain)/Phosphotyrosine-binding domain (PTB)"/>
    <property type="match status" value="1"/>
</dbReference>
<dbReference type="CDD" id="cd20815">
    <property type="entry name" value="C1_p190RhoGEF-like"/>
    <property type="match status" value="1"/>
</dbReference>
<protein>
    <submittedName>
        <fullName evidence="12">A-kinase anchor protein 13-like</fullName>
    </submittedName>
</protein>
<dbReference type="PROSITE" id="PS50010">
    <property type="entry name" value="DH_2"/>
    <property type="match status" value="1"/>
</dbReference>
<feature type="compositionally biased region" description="Polar residues" evidence="8">
    <location>
        <begin position="907"/>
        <end position="917"/>
    </location>
</feature>
<dbReference type="Gene3D" id="3.30.60.20">
    <property type="match status" value="1"/>
</dbReference>
<feature type="region of interest" description="Disordered" evidence="8">
    <location>
        <begin position="900"/>
        <end position="928"/>
    </location>
</feature>
<keyword evidence="4" id="KW-0479">Metal-binding</keyword>
<evidence type="ECO:0000256" key="5">
    <source>
        <dbReference type="ARBA" id="ARBA00022771"/>
    </source>
</evidence>
<keyword evidence="6" id="KW-0862">Zinc</keyword>
<dbReference type="Proteomes" id="UP000694941">
    <property type="component" value="Unplaced"/>
</dbReference>
<dbReference type="SUPFAM" id="SSF50729">
    <property type="entry name" value="PH domain-like"/>
    <property type="match status" value="1"/>
</dbReference>
<reference evidence="12" key="1">
    <citation type="submission" date="2025-08" db="UniProtKB">
        <authorList>
            <consortium name="RefSeq"/>
        </authorList>
    </citation>
    <scope>IDENTIFICATION</scope>
    <source>
        <tissue evidence="12">Muscle</tissue>
    </source>
</reference>
<gene>
    <name evidence="12" type="primary">LOC106478484</name>
</gene>
<dbReference type="SUPFAM" id="SSF57889">
    <property type="entry name" value="Cysteine-rich domain"/>
    <property type="match status" value="1"/>
</dbReference>
<keyword evidence="3" id="KW-0597">Phosphoprotein</keyword>
<evidence type="ECO:0000313" key="11">
    <source>
        <dbReference type="Proteomes" id="UP000694941"/>
    </source>
</evidence>
<evidence type="ECO:0000256" key="4">
    <source>
        <dbReference type="ARBA" id="ARBA00022723"/>
    </source>
</evidence>
<evidence type="ECO:0000256" key="3">
    <source>
        <dbReference type="ARBA" id="ARBA00022553"/>
    </source>
</evidence>
<feature type="domain" description="DH" evidence="9">
    <location>
        <begin position="1014"/>
        <end position="1203"/>
    </location>
</feature>
<accession>A0ABM1S2E0</accession>
<dbReference type="Gene3D" id="1.20.900.10">
    <property type="entry name" value="Dbl homology (DH) domain"/>
    <property type="match status" value="1"/>
</dbReference>
<dbReference type="Pfam" id="PF17838">
    <property type="entry name" value="PH_16"/>
    <property type="match status" value="1"/>
</dbReference>
<feature type="region of interest" description="Disordered" evidence="8">
    <location>
        <begin position="289"/>
        <end position="354"/>
    </location>
</feature>
<keyword evidence="7" id="KW-0175">Coiled coil</keyword>
<evidence type="ECO:0000259" key="9">
    <source>
        <dbReference type="PROSITE" id="PS50010"/>
    </source>
</evidence>
<sequence length="1481" mass="166476">MDLIPNWAPVYGGKAIHLQLDLSSFPPLSSEEVEEGKFYFVFLGSRLRHVTPAKATWSPGSLILKSHIPGHDKVEPVYFTAYVSYLGEERPISSSKFQYVSDYAYQMATFLSDSVDNSDALSNLEQVCSEKFQITAEAQANLDSRLTAAFKALHRPPNWSIVGSRSEVLEQQETLLHFAARLGLRQMTEELLTLPGSLSALHTPNLDGFRPDDVASSAGFLDLANKLAMARKEACNKNSSDRQAVVTKNLTHGRLARKPPVVTSNLGWSYRDLDYDIGELERLISDASYSSEDDRRGSRKTGLISESLSGESESEQEQKSEEESMTESKRDGKESLYHHQSRAVPSISVTTHSPRPTRVLEKNLKRLQDIQEEIQRLREMNNKQLELRRKQRGLTTRLSSSCPILTPEVALTGINEEPTQHGRRLGFITMTSYSLPQKTYLANDQRYTKSLTEATNVKIQVNDVTPSNSQEFLNFVSTAEGRIRSVKAHSNTPSSRRQIGGTSSQRCAQKSGKKELPRRKSWSAMYEEEMGDGSEVLRSMSLSSLNSDTEEAFYDAMDGTSFSVGRSTKEHNEGQPLNHGGCSYEKQRSFSAGSEEMTHLSLSSQGTRSSGHSMSNIAECAKHCEESKGLDSSDPRCQTSTCLLEPWSPLQKSVSTPSIFAAQQTAEGFEEIAEAGDGLFNFNPLDMCDLDDELSVGMLPEDEESSFPLAQVSLADLLRSYQNQNYLTGQDSDDDKPFGKRKKRGSLFFRKRKSKHEEKDKENRKSAHQFVSICYSIAADCDVCNKPLANKPALRCENCLVAVHSSSCKDQIIDCTKFKSSRVKPLNPPTSKERSSVPVLQVPTSRVPHYPYRYRHLVRPVSQSMTHLVTSKSRNNTQPVKDKKFTDQTLVAKSQLQGASTVDAPVKTNSSLPSSGMPNRAYTPRGSTQWRRVATKLGVNKVINEEKEADPIDDTSSNIVDINSASLESLEDACQEISDLEDDPVLQLAVEESAVWSTTVDKKILKKLKDREVKRQESIYEFILTEKHHCLTLKIMQKVFAQGMIKEVGLTKDLVDRIFPCLEDLLEIHSSFLRKLRERQHQDRTVEKIGDILYEQFQGETAIQLRTAYGQFCSRHKEALSLYKDILKADRKFQNFIKRCSLIPVCKSRRIPECILLVTQRVTKYPLLIDSLIKATKDDKTEQRVLSESLSNVKDIISQVNTQVAENERQQRLLEMYNKVDAKSTAYFRGKKFKKSDLLSGGRKLCYEGTISLRTARGKTSCVVSLQKLLVREKAGQDSRGIYLISSNPNEPEMYEMICYTAKEQKTWVEVIKSAIEHCPTLDEGIPNENEEERKSEEAKSAKIKELIGQLYEKDLTIAHLCEDKMHIFANIMELLGVDPEPIENIKYTHLLERQNGPETKEIVFSALNEATQLANTLYATGTNLSRSVSSAGEHQSEAYYSPVLPKRAETFGGFDNPNKEQNNSNKSTGKVFKTILFQSI</sequence>
<evidence type="ECO:0000256" key="6">
    <source>
        <dbReference type="ARBA" id="ARBA00022833"/>
    </source>
</evidence>
<dbReference type="SMART" id="SM00325">
    <property type="entry name" value="RhoGEF"/>
    <property type="match status" value="1"/>
</dbReference>
<evidence type="ECO:0000256" key="8">
    <source>
        <dbReference type="SAM" id="MobiDB-lite"/>
    </source>
</evidence>
<evidence type="ECO:0000256" key="2">
    <source>
        <dbReference type="ARBA" id="ARBA00022490"/>
    </source>
</evidence>
<dbReference type="RefSeq" id="XP_022237795.1">
    <property type="nucleotide sequence ID" value="XM_022382087.1"/>
</dbReference>
<name>A0ABM1S2E0_LIMPO</name>
<proteinExistence type="predicted"/>
<dbReference type="PANTHER" id="PTHR13944">
    <property type="entry name" value="AGAP007712-PA"/>
    <property type="match status" value="1"/>
</dbReference>
<dbReference type="PROSITE" id="PS50081">
    <property type="entry name" value="ZF_DAG_PE_2"/>
    <property type="match status" value="1"/>
</dbReference>
<evidence type="ECO:0000256" key="1">
    <source>
        <dbReference type="ARBA" id="ARBA00004496"/>
    </source>
</evidence>
<comment type="subcellular location">
    <subcellularLocation>
        <location evidence="1">Cytoplasm</location>
    </subcellularLocation>
</comment>